<dbReference type="InterPro" id="IPR016135">
    <property type="entry name" value="UBQ-conjugating_enzyme/RWD"/>
</dbReference>
<dbReference type="InterPro" id="IPR006575">
    <property type="entry name" value="RWD_dom"/>
</dbReference>
<reference evidence="2" key="2">
    <citation type="submission" date="2014-07" db="EMBL/GenBank/DDBJ databases">
        <authorList>
            <person name="Hull J."/>
        </authorList>
    </citation>
    <scope>NUCLEOTIDE SEQUENCE</scope>
</reference>
<gene>
    <name evidence="2" type="primary">rpsM_5</name>
    <name evidence="2" type="ORF">CM83_5106</name>
</gene>
<sequence length="115" mass="13017">MDYEKARREELDVLKSVHGEDLTLGDDAFVLALRPNDSKNDTSITLRVEYGDVYPSGPPRSIELMESTGLAPDCRLHLSLIIDSMVEFIGRSTTIFDIIQSIQDFLHDQKTPYDN</sequence>
<keyword evidence="2" id="KW-0687">Ribonucleoprotein</keyword>
<dbReference type="SUPFAM" id="SSF54495">
    <property type="entry name" value="UBC-like"/>
    <property type="match status" value="1"/>
</dbReference>
<keyword evidence="2" id="KW-0689">Ribosomal protein</keyword>
<evidence type="ECO:0000259" key="1">
    <source>
        <dbReference type="PROSITE" id="PS50908"/>
    </source>
</evidence>
<dbReference type="EMBL" id="GBHO01011185">
    <property type="protein sequence ID" value="JAG32419.1"/>
    <property type="molecule type" value="Transcribed_RNA"/>
</dbReference>
<feature type="domain" description="RWD" evidence="1">
    <location>
        <begin position="9"/>
        <end position="109"/>
    </location>
</feature>
<dbReference type="AlphaFoldDB" id="A0A0A9YJQ7"/>
<proteinExistence type="predicted"/>
<dbReference type="Gene3D" id="3.10.110.10">
    <property type="entry name" value="Ubiquitin Conjugating Enzyme"/>
    <property type="match status" value="1"/>
</dbReference>
<organism evidence="2">
    <name type="scientific">Lygus hesperus</name>
    <name type="common">Western plant bug</name>
    <dbReference type="NCBI Taxonomy" id="30085"/>
    <lineage>
        <taxon>Eukaryota</taxon>
        <taxon>Metazoa</taxon>
        <taxon>Ecdysozoa</taxon>
        <taxon>Arthropoda</taxon>
        <taxon>Hexapoda</taxon>
        <taxon>Insecta</taxon>
        <taxon>Pterygota</taxon>
        <taxon>Neoptera</taxon>
        <taxon>Paraneoptera</taxon>
        <taxon>Hemiptera</taxon>
        <taxon>Heteroptera</taxon>
        <taxon>Panheteroptera</taxon>
        <taxon>Cimicomorpha</taxon>
        <taxon>Miridae</taxon>
        <taxon>Mirini</taxon>
        <taxon>Lygus</taxon>
    </lineage>
</organism>
<reference evidence="2" key="1">
    <citation type="journal article" date="2014" name="PLoS ONE">
        <title>Transcriptome-Based Identification of ABC Transporters in the Western Tarnished Plant Bug Lygus hesperus.</title>
        <authorList>
            <person name="Hull J.J."/>
            <person name="Chaney K."/>
            <person name="Geib S.M."/>
            <person name="Fabrick J.A."/>
            <person name="Brent C.S."/>
            <person name="Walsh D."/>
            <person name="Lavine L.C."/>
        </authorList>
    </citation>
    <scope>NUCLEOTIDE SEQUENCE</scope>
</reference>
<accession>A0A0A9YJQ7</accession>
<protein>
    <submittedName>
        <fullName evidence="2">30S ribosomal protein S13</fullName>
    </submittedName>
</protein>
<dbReference type="PROSITE" id="PS50908">
    <property type="entry name" value="RWD"/>
    <property type="match status" value="1"/>
</dbReference>
<dbReference type="Pfam" id="PF05773">
    <property type="entry name" value="RWD"/>
    <property type="match status" value="1"/>
</dbReference>
<evidence type="ECO:0000313" key="2">
    <source>
        <dbReference type="EMBL" id="JAG32419.1"/>
    </source>
</evidence>
<name>A0A0A9YJQ7_LYGHE</name>
<dbReference type="GO" id="GO:0005840">
    <property type="term" value="C:ribosome"/>
    <property type="evidence" value="ECO:0007669"/>
    <property type="project" value="UniProtKB-KW"/>
</dbReference>